<organism evidence="2">
    <name type="scientific">Sesamum latifolium</name>
    <dbReference type="NCBI Taxonomy" id="2727402"/>
    <lineage>
        <taxon>Eukaryota</taxon>
        <taxon>Viridiplantae</taxon>
        <taxon>Streptophyta</taxon>
        <taxon>Embryophyta</taxon>
        <taxon>Tracheophyta</taxon>
        <taxon>Spermatophyta</taxon>
        <taxon>Magnoliopsida</taxon>
        <taxon>eudicotyledons</taxon>
        <taxon>Gunneridae</taxon>
        <taxon>Pentapetalae</taxon>
        <taxon>asterids</taxon>
        <taxon>lamiids</taxon>
        <taxon>Lamiales</taxon>
        <taxon>Pedaliaceae</taxon>
        <taxon>Sesamum</taxon>
    </lineage>
</organism>
<evidence type="ECO:0000313" key="2">
    <source>
        <dbReference type="EMBL" id="KAL0443932.1"/>
    </source>
</evidence>
<evidence type="ECO:0000259" key="1">
    <source>
        <dbReference type="PROSITE" id="PS50878"/>
    </source>
</evidence>
<dbReference type="Pfam" id="PF00078">
    <property type="entry name" value="RVT_1"/>
    <property type="match status" value="1"/>
</dbReference>
<feature type="domain" description="Reverse transcriptase" evidence="1">
    <location>
        <begin position="362"/>
        <end position="630"/>
    </location>
</feature>
<dbReference type="PANTHER" id="PTHR46890">
    <property type="entry name" value="NON-LTR RETROLELEMENT REVERSE TRANSCRIPTASE-LIKE PROTEIN-RELATED"/>
    <property type="match status" value="1"/>
</dbReference>
<dbReference type="AlphaFoldDB" id="A0AAW2WQF5"/>
<dbReference type="SUPFAM" id="SSF56219">
    <property type="entry name" value="DNase I-like"/>
    <property type="match status" value="1"/>
</dbReference>
<reference evidence="2" key="2">
    <citation type="journal article" date="2024" name="Plant">
        <title>Genomic evolution and insights into agronomic trait innovations of Sesamum species.</title>
        <authorList>
            <person name="Miao H."/>
            <person name="Wang L."/>
            <person name="Qu L."/>
            <person name="Liu H."/>
            <person name="Sun Y."/>
            <person name="Le M."/>
            <person name="Wang Q."/>
            <person name="Wei S."/>
            <person name="Zheng Y."/>
            <person name="Lin W."/>
            <person name="Duan Y."/>
            <person name="Cao H."/>
            <person name="Xiong S."/>
            <person name="Wang X."/>
            <person name="Wei L."/>
            <person name="Li C."/>
            <person name="Ma Q."/>
            <person name="Ju M."/>
            <person name="Zhao R."/>
            <person name="Li G."/>
            <person name="Mu C."/>
            <person name="Tian Q."/>
            <person name="Mei H."/>
            <person name="Zhang T."/>
            <person name="Gao T."/>
            <person name="Zhang H."/>
        </authorList>
    </citation>
    <scope>NUCLEOTIDE SEQUENCE</scope>
    <source>
        <strain evidence="2">KEN1</strain>
    </source>
</reference>
<name>A0AAW2WQF5_9LAMI</name>
<dbReference type="PROSITE" id="PS50878">
    <property type="entry name" value="RT_POL"/>
    <property type="match status" value="1"/>
</dbReference>
<dbReference type="InterPro" id="IPR000477">
    <property type="entry name" value="RT_dom"/>
</dbReference>
<comment type="caution">
    <text evidence="2">The sequence shown here is derived from an EMBL/GenBank/DDBJ whole genome shotgun (WGS) entry which is preliminary data.</text>
</comment>
<proteinExistence type="predicted"/>
<dbReference type="InterPro" id="IPR036691">
    <property type="entry name" value="Endo/exonu/phosph_ase_sf"/>
</dbReference>
<dbReference type="Gene3D" id="3.60.10.10">
    <property type="entry name" value="Endonuclease/exonuclease/phosphatase"/>
    <property type="match status" value="1"/>
</dbReference>
<dbReference type="CDD" id="cd01650">
    <property type="entry name" value="RT_nLTR_like"/>
    <property type="match status" value="1"/>
</dbReference>
<protein>
    <recommendedName>
        <fullName evidence="1">Reverse transcriptase domain-containing protein</fullName>
    </recommendedName>
</protein>
<reference evidence="2" key="1">
    <citation type="submission" date="2020-06" db="EMBL/GenBank/DDBJ databases">
        <authorList>
            <person name="Li T."/>
            <person name="Hu X."/>
            <person name="Zhang T."/>
            <person name="Song X."/>
            <person name="Zhang H."/>
            <person name="Dai N."/>
            <person name="Sheng W."/>
            <person name="Hou X."/>
            <person name="Wei L."/>
        </authorList>
    </citation>
    <scope>NUCLEOTIDE SEQUENCE</scope>
    <source>
        <strain evidence="2">KEN1</strain>
        <tissue evidence="2">Leaf</tissue>
    </source>
</reference>
<sequence>MDVMSEDSTANWRFTGFYGEPEASRRRTVWERFVGLSRQSDAPWLCTGDFNEILTQQEKTGTMRPTWKMEDFCKALMQSDLCDLCFRAVRYTWCNRRQTPNIVWARLDQGCGNPRWCERHPDTTVTHKVVSYADHVMLHVQWRGKEENRGRRTNQFRFDARWLQSEECQLIVESAWQRPVCQDPNTWNTRSWEAGPLDIDRHAEMDRVQTAIEDHQGREMLKWKQLSKAHWLRDGDNNTRFFHSQASNRCRQNTILRLRDEEGVWKERDEDIQNILLWYFREIFTSHSPPNTELNEVLLLMQPRITPEINHNLAKLFTVAEVKQSIFGMFPFKSPSPDGMPLVFFQKFWSTVGVDVTCATLRILNDHVLLHKMNYTHIVLISKCESPKTMAQLRPISLYDVIVKATSKCVANRLKPMLDCIISQSQSVFIQGRLITDNVLRALELNHHLQSSHRSNGSNVSIKLDMRKAYDMVEWSFLRGVLLRLGFNHRFVALIMLLVTTVSYSITLNGDHFGYFRPEHGIHQGVPLSPYLFIFCAEVFSCLIQDAEHRERLTGVAVAVARQAPRVSHLLFADDTLVFCEATAEQISEVKRILRLYSRASGQEINMHKLSMVVSGGVPGPIRHLLGVKVVPRHDKYLGLPAMGCQS</sequence>
<gene>
    <name evidence="2" type="ORF">Slati_2115900</name>
</gene>
<dbReference type="EMBL" id="JACGWN010000007">
    <property type="protein sequence ID" value="KAL0443932.1"/>
    <property type="molecule type" value="Genomic_DNA"/>
</dbReference>
<dbReference type="PANTHER" id="PTHR46890:SF48">
    <property type="entry name" value="RNA-DIRECTED DNA POLYMERASE"/>
    <property type="match status" value="1"/>
</dbReference>
<accession>A0AAW2WQF5</accession>
<dbReference type="InterPro" id="IPR052343">
    <property type="entry name" value="Retrotransposon-Effector_Assoc"/>
</dbReference>